<sequence length="70" mass="8357">MKEEEKEEEEEEVKEEVKEEEKEMEENEEEEEEEVDLYPLIKTDWRRKCAPKHSTQQNSAGVSCLLKEVG</sequence>
<gene>
    <name evidence="2" type="ORF">Pmani_034099</name>
</gene>
<evidence type="ECO:0000313" key="2">
    <source>
        <dbReference type="EMBL" id="KAK4293180.1"/>
    </source>
</evidence>
<proteinExistence type="predicted"/>
<keyword evidence="3" id="KW-1185">Reference proteome</keyword>
<name>A0AAE1TS13_9EUCA</name>
<feature type="region of interest" description="Disordered" evidence="1">
    <location>
        <begin position="1"/>
        <end position="38"/>
    </location>
</feature>
<reference evidence="2" key="1">
    <citation type="submission" date="2023-11" db="EMBL/GenBank/DDBJ databases">
        <title>Genome assemblies of two species of porcelain crab, Petrolisthes cinctipes and Petrolisthes manimaculis (Anomura: Porcellanidae).</title>
        <authorList>
            <person name="Angst P."/>
        </authorList>
    </citation>
    <scope>NUCLEOTIDE SEQUENCE</scope>
    <source>
        <strain evidence="2">PB745_02</strain>
        <tissue evidence="2">Gill</tissue>
    </source>
</reference>
<feature type="region of interest" description="Disordered" evidence="1">
    <location>
        <begin position="50"/>
        <end position="70"/>
    </location>
</feature>
<dbReference type="Proteomes" id="UP001292094">
    <property type="component" value="Unassembled WGS sequence"/>
</dbReference>
<dbReference type="EMBL" id="JAWZYT010004617">
    <property type="protein sequence ID" value="KAK4293180.1"/>
    <property type="molecule type" value="Genomic_DNA"/>
</dbReference>
<evidence type="ECO:0000256" key="1">
    <source>
        <dbReference type="SAM" id="MobiDB-lite"/>
    </source>
</evidence>
<comment type="caution">
    <text evidence="2">The sequence shown here is derived from an EMBL/GenBank/DDBJ whole genome shotgun (WGS) entry which is preliminary data.</text>
</comment>
<evidence type="ECO:0000313" key="3">
    <source>
        <dbReference type="Proteomes" id="UP001292094"/>
    </source>
</evidence>
<feature type="compositionally biased region" description="Acidic residues" evidence="1">
    <location>
        <begin position="22"/>
        <end position="36"/>
    </location>
</feature>
<protein>
    <submittedName>
        <fullName evidence="2">Uncharacterized protein</fullName>
    </submittedName>
</protein>
<accession>A0AAE1TS13</accession>
<dbReference type="AlphaFoldDB" id="A0AAE1TS13"/>
<organism evidence="2 3">
    <name type="scientific">Petrolisthes manimaculis</name>
    <dbReference type="NCBI Taxonomy" id="1843537"/>
    <lineage>
        <taxon>Eukaryota</taxon>
        <taxon>Metazoa</taxon>
        <taxon>Ecdysozoa</taxon>
        <taxon>Arthropoda</taxon>
        <taxon>Crustacea</taxon>
        <taxon>Multicrustacea</taxon>
        <taxon>Malacostraca</taxon>
        <taxon>Eumalacostraca</taxon>
        <taxon>Eucarida</taxon>
        <taxon>Decapoda</taxon>
        <taxon>Pleocyemata</taxon>
        <taxon>Anomura</taxon>
        <taxon>Galatheoidea</taxon>
        <taxon>Porcellanidae</taxon>
        <taxon>Petrolisthes</taxon>
    </lineage>
</organism>
<feature type="compositionally biased region" description="Acidic residues" evidence="1">
    <location>
        <begin position="1"/>
        <end position="14"/>
    </location>
</feature>